<keyword evidence="1" id="KW-0472">Membrane</keyword>
<dbReference type="InterPro" id="IPR036938">
    <property type="entry name" value="PAP2/HPO_sf"/>
</dbReference>
<accession>A0ABS4U2E2</accession>
<keyword evidence="1" id="KW-0812">Transmembrane</keyword>
<sequence>MRRLVPTGLVRSTVAMAVICLLIAVTMGLLLGGQRVGTAFDQTVYWAVYKQFVGEDELLRAMLVPTEPVLLVVVIGLIVMVAVARRRPRLAILAVVGPLATVTLTSGVLKPLFDRTINNGSLAFPSGHTSGLVAVLTVLVIAVVSTVGPPWRKSLATLVIVSATVMTVVGATALIGMKYHYVTDTVGGACTAAGTVLLVALAIDWAASRRTRMTAERERTATSGVAL</sequence>
<comment type="caution">
    <text evidence="2">The sequence shown here is derived from an EMBL/GenBank/DDBJ whole genome shotgun (WGS) entry which is preliminary data.</text>
</comment>
<dbReference type="Gene3D" id="1.20.144.10">
    <property type="entry name" value="Phosphatidic acid phosphatase type 2/haloperoxidase"/>
    <property type="match status" value="1"/>
</dbReference>
<proteinExistence type="predicted"/>
<feature type="transmembrane region" description="Helical" evidence="1">
    <location>
        <begin position="129"/>
        <end position="148"/>
    </location>
</feature>
<evidence type="ECO:0000313" key="3">
    <source>
        <dbReference type="Proteomes" id="UP001519332"/>
    </source>
</evidence>
<feature type="transmembrane region" description="Helical" evidence="1">
    <location>
        <begin position="90"/>
        <end position="109"/>
    </location>
</feature>
<reference evidence="2 3" key="1">
    <citation type="submission" date="2021-03" db="EMBL/GenBank/DDBJ databases">
        <title>Sequencing the genomes of 1000 actinobacteria strains.</title>
        <authorList>
            <person name="Klenk H.-P."/>
        </authorList>
    </citation>
    <scope>NUCLEOTIDE SEQUENCE [LARGE SCALE GENOMIC DNA]</scope>
    <source>
        <strain evidence="2 3">DSM 46670</strain>
    </source>
</reference>
<protein>
    <submittedName>
        <fullName evidence="2">Membrane-associated phospholipid phosphatase</fullName>
    </submittedName>
</protein>
<feature type="transmembrane region" description="Helical" evidence="1">
    <location>
        <begin position="185"/>
        <end position="207"/>
    </location>
</feature>
<evidence type="ECO:0000313" key="2">
    <source>
        <dbReference type="EMBL" id="MBP2330828.1"/>
    </source>
</evidence>
<organism evidence="2 3">
    <name type="scientific">Kibdelosporangium banguiense</name>
    <dbReference type="NCBI Taxonomy" id="1365924"/>
    <lineage>
        <taxon>Bacteria</taxon>
        <taxon>Bacillati</taxon>
        <taxon>Actinomycetota</taxon>
        <taxon>Actinomycetes</taxon>
        <taxon>Pseudonocardiales</taxon>
        <taxon>Pseudonocardiaceae</taxon>
        <taxon>Kibdelosporangium</taxon>
    </lineage>
</organism>
<keyword evidence="1" id="KW-1133">Transmembrane helix</keyword>
<dbReference type="SUPFAM" id="SSF48317">
    <property type="entry name" value="Acid phosphatase/Vanadium-dependent haloperoxidase"/>
    <property type="match status" value="1"/>
</dbReference>
<keyword evidence="3" id="KW-1185">Reference proteome</keyword>
<evidence type="ECO:0000256" key="1">
    <source>
        <dbReference type="SAM" id="Phobius"/>
    </source>
</evidence>
<dbReference type="Proteomes" id="UP001519332">
    <property type="component" value="Unassembled WGS sequence"/>
</dbReference>
<feature type="transmembrane region" description="Helical" evidence="1">
    <location>
        <begin position="62"/>
        <end position="83"/>
    </location>
</feature>
<feature type="transmembrane region" description="Helical" evidence="1">
    <location>
        <begin position="155"/>
        <end position="179"/>
    </location>
</feature>
<feature type="transmembrane region" description="Helical" evidence="1">
    <location>
        <begin position="12"/>
        <end position="31"/>
    </location>
</feature>
<dbReference type="RefSeq" id="WP_209647507.1">
    <property type="nucleotide sequence ID" value="NZ_JAGINW010000001.1"/>
</dbReference>
<dbReference type="EMBL" id="JAGINW010000001">
    <property type="protein sequence ID" value="MBP2330828.1"/>
    <property type="molecule type" value="Genomic_DNA"/>
</dbReference>
<gene>
    <name evidence="2" type="ORF">JOF56_011213</name>
</gene>
<name>A0ABS4U2E2_9PSEU</name>